<sequence>MLFHDLTMSLVLPFLLCLPLFFFFFSLKKKRRVDKELVGTGTGLLPPGPPKLLFIGNFHQFTTTSSLHRRLHHLSRRYGPLMPLQLGSRPTVVVSSARIAKEIMKTHDLEFAGRPSFVCQQKLEGIEEDMHY</sequence>
<comment type="subcellular location">
    <subcellularLocation>
        <location evidence="2">Membrane</location>
        <topology evidence="2">Single-pass membrane protein</topology>
    </subcellularLocation>
</comment>
<evidence type="ECO:0000256" key="7">
    <source>
        <dbReference type="ARBA" id="ARBA00022989"/>
    </source>
</evidence>
<dbReference type="Gene3D" id="1.10.630.10">
    <property type="entry name" value="Cytochrome P450"/>
    <property type="match status" value="1"/>
</dbReference>
<dbReference type="GO" id="GO:0020037">
    <property type="term" value="F:heme binding"/>
    <property type="evidence" value="ECO:0007669"/>
    <property type="project" value="InterPro"/>
</dbReference>
<evidence type="ECO:0000313" key="14">
    <source>
        <dbReference type="Proteomes" id="UP000607653"/>
    </source>
</evidence>
<keyword evidence="10" id="KW-0503">Monooxygenase</keyword>
<comment type="cofactor">
    <cofactor evidence="1">
        <name>heme</name>
        <dbReference type="ChEBI" id="CHEBI:30413"/>
    </cofactor>
</comment>
<evidence type="ECO:0000256" key="9">
    <source>
        <dbReference type="ARBA" id="ARBA00023004"/>
    </source>
</evidence>
<dbReference type="Proteomes" id="UP000607653">
    <property type="component" value="Unassembled WGS sequence"/>
</dbReference>
<dbReference type="PANTHER" id="PTHR47955:SF22">
    <property type="entry name" value="CYTOCHROME P450 83B1-LIKE"/>
    <property type="match status" value="1"/>
</dbReference>
<protein>
    <submittedName>
        <fullName evidence="13">Uncharacterized protein</fullName>
    </submittedName>
</protein>
<keyword evidence="9" id="KW-0408">Iron</keyword>
<gene>
    <name evidence="13" type="ORF">HUJ06_014777</name>
</gene>
<comment type="caution">
    <text evidence="13">The sequence shown here is derived from an EMBL/GenBank/DDBJ whole genome shotgun (WGS) entry which is preliminary data.</text>
</comment>
<organism evidence="13 14">
    <name type="scientific">Nelumbo nucifera</name>
    <name type="common">Sacred lotus</name>
    <dbReference type="NCBI Taxonomy" id="4432"/>
    <lineage>
        <taxon>Eukaryota</taxon>
        <taxon>Viridiplantae</taxon>
        <taxon>Streptophyta</taxon>
        <taxon>Embryophyta</taxon>
        <taxon>Tracheophyta</taxon>
        <taxon>Spermatophyta</taxon>
        <taxon>Magnoliopsida</taxon>
        <taxon>Proteales</taxon>
        <taxon>Nelumbonaceae</taxon>
        <taxon>Nelumbo</taxon>
    </lineage>
</organism>
<dbReference type="GO" id="GO:0004497">
    <property type="term" value="F:monooxygenase activity"/>
    <property type="evidence" value="ECO:0007669"/>
    <property type="project" value="UniProtKB-KW"/>
</dbReference>
<keyword evidence="7 12" id="KW-1133">Transmembrane helix</keyword>
<evidence type="ECO:0000256" key="5">
    <source>
        <dbReference type="ARBA" id="ARBA00022692"/>
    </source>
</evidence>
<evidence type="ECO:0000256" key="12">
    <source>
        <dbReference type="SAM" id="Phobius"/>
    </source>
</evidence>
<name>A0A822Z205_NELNU</name>
<feature type="transmembrane region" description="Helical" evidence="12">
    <location>
        <begin position="6"/>
        <end position="27"/>
    </location>
</feature>
<proteinExistence type="inferred from homology"/>
<dbReference type="Pfam" id="PF00067">
    <property type="entry name" value="p450"/>
    <property type="match status" value="1"/>
</dbReference>
<dbReference type="PANTHER" id="PTHR47955">
    <property type="entry name" value="CYTOCHROME P450 FAMILY 71 PROTEIN"/>
    <property type="match status" value="1"/>
</dbReference>
<keyword evidence="4" id="KW-0349">Heme</keyword>
<dbReference type="EMBL" id="DUZY01000005">
    <property type="protein sequence ID" value="DAD40454.1"/>
    <property type="molecule type" value="Genomic_DNA"/>
</dbReference>
<evidence type="ECO:0000256" key="3">
    <source>
        <dbReference type="ARBA" id="ARBA00010617"/>
    </source>
</evidence>
<evidence type="ECO:0000313" key="13">
    <source>
        <dbReference type="EMBL" id="DAD40454.1"/>
    </source>
</evidence>
<keyword evidence="14" id="KW-1185">Reference proteome</keyword>
<evidence type="ECO:0000256" key="11">
    <source>
        <dbReference type="ARBA" id="ARBA00023136"/>
    </source>
</evidence>
<evidence type="ECO:0000256" key="10">
    <source>
        <dbReference type="ARBA" id="ARBA00023033"/>
    </source>
</evidence>
<evidence type="ECO:0000256" key="4">
    <source>
        <dbReference type="ARBA" id="ARBA00022617"/>
    </source>
</evidence>
<dbReference type="AlphaFoldDB" id="A0A822Z205"/>
<evidence type="ECO:0000256" key="6">
    <source>
        <dbReference type="ARBA" id="ARBA00022723"/>
    </source>
</evidence>
<dbReference type="PRINTS" id="PR00463">
    <property type="entry name" value="EP450I"/>
</dbReference>
<dbReference type="InterPro" id="IPR002401">
    <property type="entry name" value="Cyt_P450_E_grp-I"/>
</dbReference>
<keyword evidence="5 12" id="KW-0812">Transmembrane</keyword>
<dbReference type="InterPro" id="IPR036396">
    <property type="entry name" value="Cyt_P450_sf"/>
</dbReference>
<reference evidence="13 14" key="1">
    <citation type="journal article" date="2020" name="Mol. Biol. Evol.">
        <title>Distinct Expression and Methylation Patterns for Genes with Different Fates following a Single Whole-Genome Duplication in Flowering Plants.</title>
        <authorList>
            <person name="Shi T."/>
            <person name="Rahmani R.S."/>
            <person name="Gugger P.F."/>
            <person name="Wang M."/>
            <person name="Li H."/>
            <person name="Zhang Y."/>
            <person name="Li Z."/>
            <person name="Wang Q."/>
            <person name="Van de Peer Y."/>
            <person name="Marchal K."/>
            <person name="Chen J."/>
        </authorList>
    </citation>
    <scope>NUCLEOTIDE SEQUENCE [LARGE SCALE GENOMIC DNA]</scope>
    <source>
        <tissue evidence="13">Leaf</tissue>
    </source>
</reference>
<keyword evidence="11 12" id="KW-0472">Membrane</keyword>
<dbReference type="InterPro" id="IPR001128">
    <property type="entry name" value="Cyt_P450"/>
</dbReference>
<dbReference type="GO" id="GO:0005506">
    <property type="term" value="F:iron ion binding"/>
    <property type="evidence" value="ECO:0007669"/>
    <property type="project" value="InterPro"/>
</dbReference>
<dbReference type="GO" id="GO:0016705">
    <property type="term" value="F:oxidoreductase activity, acting on paired donors, with incorporation or reduction of molecular oxygen"/>
    <property type="evidence" value="ECO:0007669"/>
    <property type="project" value="InterPro"/>
</dbReference>
<evidence type="ECO:0000256" key="1">
    <source>
        <dbReference type="ARBA" id="ARBA00001971"/>
    </source>
</evidence>
<accession>A0A822Z205</accession>
<keyword evidence="6" id="KW-0479">Metal-binding</keyword>
<evidence type="ECO:0000256" key="2">
    <source>
        <dbReference type="ARBA" id="ARBA00004167"/>
    </source>
</evidence>
<keyword evidence="8" id="KW-0560">Oxidoreductase</keyword>
<evidence type="ECO:0000256" key="8">
    <source>
        <dbReference type="ARBA" id="ARBA00023002"/>
    </source>
</evidence>
<dbReference type="GO" id="GO:0016020">
    <property type="term" value="C:membrane"/>
    <property type="evidence" value="ECO:0007669"/>
    <property type="project" value="UniProtKB-SubCell"/>
</dbReference>
<dbReference type="SUPFAM" id="SSF48264">
    <property type="entry name" value="Cytochrome P450"/>
    <property type="match status" value="1"/>
</dbReference>
<comment type="similarity">
    <text evidence="3">Belongs to the cytochrome P450 family.</text>
</comment>